<organism evidence="1 2">
    <name type="scientific">Roseateles asaccharophilus</name>
    <dbReference type="NCBI Taxonomy" id="582607"/>
    <lineage>
        <taxon>Bacteria</taxon>
        <taxon>Pseudomonadati</taxon>
        <taxon>Pseudomonadota</taxon>
        <taxon>Betaproteobacteria</taxon>
        <taxon>Burkholderiales</taxon>
        <taxon>Sphaerotilaceae</taxon>
        <taxon>Roseateles</taxon>
    </lineage>
</organism>
<gene>
    <name evidence="1" type="ORF">J2X21_005449</name>
</gene>
<name>A0ABU2AJX7_9BURK</name>
<accession>A0ABU2AJX7</accession>
<proteinExistence type="predicted"/>
<comment type="caution">
    <text evidence="1">The sequence shown here is derived from an EMBL/GenBank/DDBJ whole genome shotgun (WGS) entry which is preliminary data.</text>
</comment>
<evidence type="ECO:0000313" key="2">
    <source>
        <dbReference type="Proteomes" id="UP001180825"/>
    </source>
</evidence>
<reference evidence="1 2" key="1">
    <citation type="submission" date="2023-07" db="EMBL/GenBank/DDBJ databases">
        <title>Sorghum-associated microbial communities from plants grown in Nebraska, USA.</title>
        <authorList>
            <person name="Schachtman D."/>
        </authorList>
    </citation>
    <scope>NUCLEOTIDE SEQUENCE [LARGE SCALE GENOMIC DNA]</scope>
    <source>
        <strain evidence="1 2">BE316</strain>
    </source>
</reference>
<keyword evidence="2" id="KW-1185">Reference proteome</keyword>
<evidence type="ECO:0000313" key="1">
    <source>
        <dbReference type="EMBL" id="MDR7336273.1"/>
    </source>
</evidence>
<evidence type="ECO:0008006" key="3">
    <source>
        <dbReference type="Google" id="ProtNLM"/>
    </source>
</evidence>
<protein>
    <recommendedName>
        <fullName evidence="3">Acid phosphatase</fullName>
    </recommendedName>
</protein>
<dbReference type="RefSeq" id="WP_310333279.1">
    <property type="nucleotide sequence ID" value="NZ_JAVDXV010000018.1"/>
</dbReference>
<dbReference type="Proteomes" id="UP001180825">
    <property type="component" value="Unassembled WGS sequence"/>
</dbReference>
<sequence length="126" mass="13561">MPFAKNTSLDIHDADVGESHSVAGPGASRRGTVFLDVDEVLCIGQAEAGWDLSRTFARGQAPDRHQLATLFSPVARNALAVAHRRSGGAKYVISSSWREHFSREQMVLVLEGAGLQFVGKQPANTC</sequence>
<dbReference type="EMBL" id="JAVDXV010000018">
    <property type="protein sequence ID" value="MDR7336273.1"/>
    <property type="molecule type" value="Genomic_DNA"/>
</dbReference>